<dbReference type="Proteomes" id="UP000003598">
    <property type="component" value="Unassembled WGS sequence"/>
</dbReference>
<keyword evidence="2" id="KW-1185">Reference proteome</keyword>
<accession>G5SL94</accession>
<name>G5SL94_9BACT</name>
<organism evidence="1 2">
    <name type="scientific">Paraprevotella clara YIT 11840</name>
    <dbReference type="NCBI Taxonomy" id="762968"/>
    <lineage>
        <taxon>Bacteria</taxon>
        <taxon>Pseudomonadati</taxon>
        <taxon>Bacteroidota</taxon>
        <taxon>Bacteroidia</taxon>
        <taxon>Bacteroidales</taxon>
        <taxon>Prevotellaceae</taxon>
        <taxon>Paraprevotella</taxon>
    </lineage>
</organism>
<comment type="caution">
    <text evidence="1">The sequence shown here is derived from an EMBL/GenBank/DDBJ whole genome shotgun (WGS) entry which is preliminary data.</text>
</comment>
<dbReference type="HOGENOM" id="CLU_2344120_0_0_10"/>
<sequence>MNQTYNFQIYKGFLTGNFKFEYNDITYTGKATNGILDYCDHETITGFHGKLKSNSSSKTVSVAEINNGNRTFAFDGSIELQTVIVSMPLFRFSLIGK</sequence>
<gene>
    <name evidence="1" type="ORF">HMPREF9441_00113</name>
</gene>
<evidence type="ECO:0000313" key="2">
    <source>
        <dbReference type="Proteomes" id="UP000003598"/>
    </source>
</evidence>
<protein>
    <submittedName>
        <fullName evidence="1">Uncharacterized protein</fullName>
    </submittedName>
</protein>
<reference evidence="1 2" key="1">
    <citation type="submission" date="2011-03" db="EMBL/GenBank/DDBJ databases">
        <authorList>
            <person name="Weinstock G."/>
            <person name="Sodergren E."/>
            <person name="Clifton S."/>
            <person name="Fulton L."/>
            <person name="Fulton B."/>
            <person name="Courtney L."/>
            <person name="Fronick C."/>
            <person name="Harrison M."/>
            <person name="Strong C."/>
            <person name="Farmer C."/>
            <person name="Delahaunty K."/>
            <person name="Markovic C."/>
            <person name="Hall O."/>
            <person name="Minx P."/>
            <person name="Tomlinson C."/>
            <person name="Mitreva M."/>
            <person name="Hou S."/>
            <person name="Chen J."/>
            <person name="Wollam A."/>
            <person name="Pepin K.H."/>
            <person name="Johnson M."/>
            <person name="Bhonagiri V."/>
            <person name="Zhang X."/>
            <person name="Suruliraj S."/>
            <person name="Warren W."/>
            <person name="Chinwalla A."/>
            <person name="Mardis E.R."/>
            <person name="Wilson R.K."/>
        </authorList>
    </citation>
    <scope>NUCLEOTIDE SEQUENCE [LARGE SCALE GENOMIC DNA]</scope>
    <source>
        <strain evidence="1 2">YIT 11840</strain>
    </source>
</reference>
<dbReference type="STRING" id="762968.HMPREF9441_00113"/>
<proteinExistence type="predicted"/>
<dbReference type="AlphaFoldDB" id="G5SL94"/>
<evidence type="ECO:0000313" key="1">
    <source>
        <dbReference type="EMBL" id="EHH02099.1"/>
    </source>
</evidence>
<dbReference type="EMBL" id="AFFY01000001">
    <property type="protein sequence ID" value="EHH02099.1"/>
    <property type="molecule type" value="Genomic_DNA"/>
</dbReference>